<dbReference type="InterPro" id="IPR004752">
    <property type="entry name" value="AmpG_permease/AT-1"/>
</dbReference>
<feature type="transmembrane region" description="Helical" evidence="6">
    <location>
        <begin position="243"/>
        <end position="265"/>
    </location>
</feature>
<dbReference type="KEGG" id="ala:BFG52_11830"/>
<keyword evidence="5 6" id="KW-0472">Membrane</keyword>
<gene>
    <name evidence="7" type="ORF">BFG52_11830</name>
</gene>
<dbReference type="AlphaFoldDB" id="A0A1B2M1A0"/>
<dbReference type="NCBIfam" id="TIGR00901">
    <property type="entry name" value="2A0125"/>
    <property type="match status" value="1"/>
</dbReference>
<sequence length="743" mass="81422">MTTQTTGMAAAFKAFLDRRAIIMLFLGFSSGLPIFLIFGTLSFWLKEAGVELSTITMFSWASLAYAFKFIWAPLIDKLPIPYLTAKMGRRRSWLLLSQLLVISAICLMSSIDPSPNLFSFGTVPNVVFMALSAVFLGFSSATQDIIVDAYRIELSQDPNLQTVLASTYNAGYRIATIITQLGGLLLAASLGTAAGNYIYSAWQTTYLAIAALMCIGVATTLLISEPKVVRKDDRYSSGDYLQLFALFIGSTVVFIAAFYMIGILNSYLMVTDPILKFVLQVLRFVGAIATTAAAVWVFIETGIINQKIVFDTWVNPLLDFFKRYGVKVALAILLLIGFYRISDVVAGVMANLFYLDLNFDKEEIAWFNKFVAVIFVIIGGFIGGILAQKYNIMKMMLVGAIVACTTNLIFVGLVKSGAQMNAVELQLGSRTFQVMPNEVGSWNIDIPQSSFAAADVLKIRSRPEGFSQALSLDVKMPRYQGEQKPELLLYAIGGDDKLYQNQLLKDVSIRGRVVNLPAEAVLDKVEIQLPKKAPILAKTDHANVAQLENNGTAAQLPERKQALQNINYNMVVPGPTLAELDQLVVVAHYTIADQAYQLKTQHPVHQLNGDQPKQRIALLGFQAIDTQQADTVKLSGKVIVPYSKVWLVLGIVFDNMASGLAGAVFIAFLSSLTSISFTAMQYAIFSSLMLLFPKAISGYSGTIVSNLGYSGFFTMTALMGVPIIFLVLWVARLLKERGEGTSS</sequence>
<dbReference type="EMBL" id="CP016895">
    <property type="protein sequence ID" value="AOA58970.1"/>
    <property type="molecule type" value="Genomic_DNA"/>
</dbReference>
<feature type="transmembrane region" description="Helical" evidence="6">
    <location>
        <begin position="277"/>
        <end position="299"/>
    </location>
</feature>
<evidence type="ECO:0000256" key="6">
    <source>
        <dbReference type="SAM" id="Phobius"/>
    </source>
</evidence>
<name>A0A1B2M1A0_9GAMM</name>
<comment type="subcellular location">
    <subcellularLocation>
        <location evidence="1">Membrane</location>
        <topology evidence="1">Multi-pass membrane protein</topology>
    </subcellularLocation>
</comment>
<protein>
    <submittedName>
        <fullName evidence="7">MFS transporter</fullName>
    </submittedName>
</protein>
<evidence type="ECO:0000313" key="8">
    <source>
        <dbReference type="Proteomes" id="UP000093391"/>
    </source>
</evidence>
<feature type="transmembrane region" description="Helical" evidence="6">
    <location>
        <begin position="92"/>
        <end position="111"/>
    </location>
</feature>
<keyword evidence="3 6" id="KW-0812">Transmembrane</keyword>
<feature type="transmembrane region" description="Helical" evidence="6">
    <location>
        <begin position="682"/>
        <end position="700"/>
    </location>
</feature>
<evidence type="ECO:0000256" key="5">
    <source>
        <dbReference type="ARBA" id="ARBA00023136"/>
    </source>
</evidence>
<dbReference type="Gene3D" id="1.20.1250.20">
    <property type="entry name" value="MFS general substrate transporter like domains"/>
    <property type="match status" value="1"/>
</dbReference>
<evidence type="ECO:0000256" key="4">
    <source>
        <dbReference type="ARBA" id="ARBA00022989"/>
    </source>
</evidence>
<feature type="transmembrane region" description="Helical" evidence="6">
    <location>
        <begin position="712"/>
        <end position="734"/>
    </location>
</feature>
<feature type="transmembrane region" description="Helical" evidence="6">
    <location>
        <begin position="645"/>
        <end position="670"/>
    </location>
</feature>
<keyword evidence="8" id="KW-1185">Reference proteome</keyword>
<evidence type="ECO:0000256" key="1">
    <source>
        <dbReference type="ARBA" id="ARBA00004141"/>
    </source>
</evidence>
<evidence type="ECO:0000313" key="7">
    <source>
        <dbReference type="EMBL" id="AOA58970.1"/>
    </source>
</evidence>
<dbReference type="OrthoDB" id="9787815at2"/>
<keyword evidence="4 6" id="KW-1133">Transmembrane helix</keyword>
<evidence type="ECO:0000256" key="2">
    <source>
        <dbReference type="ARBA" id="ARBA00022448"/>
    </source>
</evidence>
<feature type="transmembrane region" description="Helical" evidence="6">
    <location>
        <begin position="50"/>
        <end position="71"/>
    </location>
</feature>
<feature type="transmembrane region" description="Helical" evidence="6">
    <location>
        <begin position="395"/>
        <end position="414"/>
    </location>
</feature>
<proteinExistence type="predicted"/>
<accession>A0A1B2M1A0</accession>
<dbReference type="Pfam" id="PF07690">
    <property type="entry name" value="MFS_1"/>
    <property type="match status" value="1"/>
</dbReference>
<dbReference type="Proteomes" id="UP000093391">
    <property type="component" value="Chromosome"/>
</dbReference>
<dbReference type="PANTHER" id="PTHR12778:SF10">
    <property type="entry name" value="MAJOR FACILITATOR SUPERFAMILY DOMAIN-CONTAINING PROTEIN 3"/>
    <property type="match status" value="1"/>
</dbReference>
<dbReference type="InterPro" id="IPR036259">
    <property type="entry name" value="MFS_trans_sf"/>
</dbReference>
<feature type="transmembrane region" description="Helical" evidence="6">
    <location>
        <begin position="366"/>
        <end position="388"/>
    </location>
</feature>
<dbReference type="GO" id="GO:0022857">
    <property type="term" value="F:transmembrane transporter activity"/>
    <property type="evidence" value="ECO:0007669"/>
    <property type="project" value="InterPro"/>
</dbReference>
<evidence type="ECO:0000256" key="3">
    <source>
        <dbReference type="ARBA" id="ARBA00022692"/>
    </source>
</evidence>
<dbReference type="RefSeq" id="WP_067556423.1">
    <property type="nucleotide sequence ID" value="NZ_CP016895.1"/>
</dbReference>
<dbReference type="PANTHER" id="PTHR12778">
    <property type="entry name" value="SOLUTE CARRIER FAMILY 33 ACETYL-COA TRANSPORTER -RELATED"/>
    <property type="match status" value="1"/>
</dbReference>
<feature type="transmembrane region" description="Helical" evidence="6">
    <location>
        <begin position="21"/>
        <end position="44"/>
    </location>
</feature>
<dbReference type="GO" id="GO:0016020">
    <property type="term" value="C:membrane"/>
    <property type="evidence" value="ECO:0007669"/>
    <property type="project" value="UniProtKB-SubCell"/>
</dbReference>
<feature type="transmembrane region" description="Helical" evidence="6">
    <location>
        <begin position="205"/>
        <end position="223"/>
    </location>
</feature>
<organism evidence="7 8">
    <name type="scientific">Acinetobacter larvae</name>
    <dbReference type="NCBI Taxonomy" id="1789224"/>
    <lineage>
        <taxon>Bacteria</taxon>
        <taxon>Pseudomonadati</taxon>
        <taxon>Pseudomonadota</taxon>
        <taxon>Gammaproteobacteria</taxon>
        <taxon>Moraxellales</taxon>
        <taxon>Moraxellaceae</taxon>
        <taxon>Acinetobacter</taxon>
    </lineage>
</organism>
<dbReference type="SUPFAM" id="SSF103473">
    <property type="entry name" value="MFS general substrate transporter"/>
    <property type="match status" value="2"/>
</dbReference>
<dbReference type="InterPro" id="IPR011701">
    <property type="entry name" value="MFS"/>
</dbReference>
<keyword evidence="2" id="KW-0813">Transport</keyword>
<feature type="transmembrane region" description="Helical" evidence="6">
    <location>
        <begin position="328"/>
        <end position="354"/>
    </location>
</feature>
<dbReference type="STRING" id="1789224.BFG52_11830"/>
<reference evidence="7 8" key="1">
    <citation type="submission" date="2016-08" db="EMBL/GenBank/DDBJ databases">
        <authorList>
            <person name="Seilhamer J.J."/>
        </authorList>
    </citation>
    <scope>NUCLEOTIDE SEQUENCE [LARGE SCALE GENOMIC DNA]</scope>
    <source>
        <strain evidence="7 8">BRTC-1</strain>
    </source>
</reference>
<feature type="transmembrane region" description="Helical" evidence="6">
    <location>
        <begin position="117"/>
        <end position="138"/>
    </location>
</feature>